<protein>
    <recommendedName>
        <fullName evidence="3">DOD-type homing endonuclease domain-containing protein</fullName>
    </recommendedName>
</protein>
<dbReference type="InterPro" id="IPR006141">
    <property type="entry name" value="Intein_N"/>
</dbReference>
<evidence type="ECO:0000313" key="5">
    <source>
        <dbReference type="Proteomes" id="UP000595426"/>
    </source>
</evidence>
<dbReference type="CDD" id="cd00081">
    <property type="entry name" value="Hint"/>
    <property type="match status" value="1"/>
</dbReference>
<dbReference type="InterPro" id="IPR006142">
    <property type="entry name" value="INTEIN"/>
</dbReference>
<proteinExistence type="predicted"/>
<name>A0A7T7ZWN0_9FLAO</name>
<dbReference type="PROSITE" id="PS50817">
    <property type="entry name" value="INTEIN_N_TER"/>
    <property type="match status" value="1"/>
</dbReference>
<evidence type="ECO:0000313" key="4">
    <source>
        <dbReference type="EMBL" id="QQN57523.1"/>
    </source>
</evidence>
<evidence type="ECO:0000259" key="3">
    <source>
        <dbReference type="PROSITE" id="PS50819"/>
    </source>
</evidence>
<dbReference type="InterPro" id="IPR030934">
    <property type="entry name" value="Intein_C"/>
</dbReference>
<dbReference type="InterPro" id="IPR003587">
    <property type="entry name" value="Hint_dom_N"/>
</dbReference>
<dbReference type="InterPro" id="IPR027434">
    <property type="entry name" value="Homing_endonucl"/>
</dbReference>
<dbReference type="NCBIfam" id="TIGR01443">
    <property type="entry name" value="intein_Cterm"/>
    <property type="match status" value="1"/>
</dbReference>
<dbReference type="InterPro" id="IPR004042">
    <property type="entry name" value="Intein_endonuc_central"/>
</dbReference>
<dbReference type="AlphaFoldDB" id="A0A7T7ZWN0"/>
<evidence type="ECO:0000256" key="2">
    <source>
        <dbReference type="ARBA" id="ARBA00023000"/>
    </source>
</evidence>
<dbReference type="PRINTS" id="PR00379">
    <property type="entry name" value="INTEIN"/>
</dbReference>
<keyword evidence="5" id="KW-1185">Reference proteome</keyword>
<organism evidence="4 5">
    <name type="scientific">Elizabethkingia bruuniana</name>
    <dbReference type="NCBI Taxonomy" id="1756149"/>
    <lineage>
        <taxon>Bacteria</taxon>
        <taxon>Pseudomonadati</taxon>
        <taxon>Bacteroidota</taxon>
        <taxon>Flavobacteriia</taxon>
        <taxon>Flavobacteriales</taxon>
        <taxon>Weeksellaceae</taxon>
        <taxon>Elizabethkingia</taxon>
    </lineage>
</organism>
<dbReference type="GO" id="GO:0004519">
    <property type="term" value="F:endonuclease activity"/>
    <property type="evidence" value="ECO:0007669"/>
    <property type="project" value="InterPro"/>
</dbReference>
<feature type="domain" description="DOD-type homing endonuclease" evidence="3">
    <location>
        <begin position="393"/>
        <end position="535"/>
    </location>
</feature>
<dbReference type="Proteomes" id="UP000595426">
    <property type="component" value="Chromosome"/>
</dbReference>
<dbReference type="SMART" id="SM00306">
    <property type="entry name" value="HintN"/>
    <property type="match status" value="1"/>
</dbReference>
<dbReference type="GeneID" id="93131831"/>
<dbReference type="RefSeq" id="WP_157893256.1">
    <property type="nucleotide sequence ID" value="NZ_CBCSDR010000005.1"/>
</dbReference>
<evidence type="ECO:0000256" key="1">
    <source>
        <dbReference type="ARBA" id="ARBA00022813"/>
    </source>
</evidence>
<dbReference type="Gene3D" id="2.170.16.10">
    <property type="entry name" value="Hedgehog/Intein (Hint) domain"/>
    <property type="match status" value="1"/>
</dbReference>
<sequence>MAIERLFDELLLSCSSIIVRLKLKDELFQFRKYPSIIKDVDKYLVNYRDNLLNSIRTYTEYEWDFANAKVDEILKARLGSVKGKITPKIYETEIRKIANQSHNQKALEAFQNRKVGKFTVSERVWNISQQAKENIELAIEGAFKEGMSAQELARAIKLNLNNPDKLFRRVRDKHGNLVLSKNAQSYHPGQGVYRSAHKNALRLAVDQINTGYRSAEQMRISANNDVVGQKINLSPSHKHYDMCDELKGSYPKDFDWSKWHTNCYSYDMELFTEKGWRKMSEVETDDKVWSMNPETKELELVKVVATIKKRYKGEMIHFHNAFLSLLVTPDHKMVYEKLSGKKRDIKSFADDKLAKDFNKHSGALYRTAEWNKSDIDFIEIGGTSYKFDDYCEFMAYWISEGSLQRNSGIFMAQKDNEKNLGTRSKMISVIRRLGFKSSENESGISFYNNSFNSYLKQFGKSLEKFIPEDIKNASSRQINIFLDAYSITDGSITRPKAFKGNRGADFTPKRLARIFYTSSEHIKNDISELIMKVGNRPSIAIKKSKGNIITFPNGDYMVKADSYTVSEAFSKTSSVFNKELVPYDDYVYDIELEKNHTLYVMRNGKAVWGSNCMCFRTMIMKSETEFIKELNAGQNLPPETSENYVGDVPDNFVQWHKDNAEKMKNWKRKPDFIADNKKFL</sequence>
<keyword evidence="1" id="KW-0068">Autocatalytic cleavage</keyword>
<dbReference type="GO" id="GO:0016539">
    <property type="term" value="P:intein-mediated protein splicing"/>
    <property type="evidence" value="ECO:0007669"/>
    <property type="project" value="InterPro"/>
</dbReference>
<dbReference type="InterPro" id="IPR036844">
    <property type="entry name" value="Hint_dom_sf"/>
</dbReference>
<dbReference type="SUPFAM" id="SSF55608">
    <property type="entry name" value="Homing endonucleases"/>
    <property type="match status" value="1"/>
</dbReference>
<reference evidence="4 5" key="1">
    <citation type="submission" date="2020-12" db="EMBL/GenBank/DDBJ databases">
        <title>FDA dAtabase for Regulatory Grade micrObial Sequences (FDA-ARGOS): Supporting development and validation of Infectious Disease Dx tests.</title>
        <authorList>
            <person name="Kerrigan L."/>
            <person name="Long C."/>
            <person name="Tallon L."/>
            <person name="Sadzewicz L."/>
            <person name="Zhao X."/>
            <person name="Boylan J."/>
            <person name="Ott S."/>
            <person name="Bowen H."/>
            <person name="Vavikolanu K."/>
            <person name="Mehta A."/>
            <person name="Aluvathingal J."/>
            <person name="Nadendla S."/>
            <person name="Yan Y."/>
            <person name="Sichtig H."/>
        </authorList>
    </citation>
    <scope>NUCLEOTIDE SEQUENCE [LARGE SCALE GENOMIC DNA]</scope>
    <source>
        <strain evidence="4 5">FDAARGOS_1031</strain>
    </source>
</reference>
<dbReference type="Gene3D" id="3.10.28.10">
    <property type="entry name" value="Homing endonucleases"/>
    <property type="match status" value="1"/>
</dbReference>
<dbReference type="EMBL" id="CP067018">
    <property type="protein sequence ID" value="QQN57523.1"/>
    <property type="molecule type" value="Genomic_DNA"/>
</dbReference>
<dbReference type="SUPFAM" id="SSF51294">
    <property type="entry name" value="Hedgehog/intein (Hint) domain"/>
    <property type="match status" value="1"/>
</dbReference>
<gene>
    <name evidence="4" type="ORF">I6H88_13825</name>
</gene>
<accession>A0A7T7ZWN0</accession>
<dbReference type="PROSITE" id="PS50819">
    <property type="entry name" value="INTEIN_ENDONUCLEASE"/>
    <property type="match status" value="1"/>
</dbReference>
<keyword evidence="2" id="KW-0651">Protein splicing</keyword>